<gene>
    <name evidence="12" type="ORF">JYZ213_LOCUS22535</name>
</gene>
<proteinExistence type="inferred from homology"/>
<feature type="region of interest" description="Disordered" evidence="10">
    <location>
        <begin position="380"/>
        <end position="415"/>
    </location>
</feature>
<feature type="domain" description="Matrin-type" evidence="11">
    <location>
        <begin position="444"/>
        <end position="475"/>
    </location>
</feature>
<evidence type="ECO:0000313" key="12">
    <source>
        <dbReference type="EMBL" id="CAF1122025.1"/>
    </source>
</evidence>
<evidence type="ECO:0000256" key="7">
    <source>
        <dbReference type="ARBA" id="ARBA00022833"/>
    </source>
</evidence>
<evidence type="ECO:0000256" key="9">
    <source>
        <dbReference type="ARBA" id="ARBA00023242"/>
    </source>
</evidence>
<dbReference type="Pfam" id="PF13297">
    <property type="entry name" value="SDE2_2C"/>
    <property type="match status" value="1"/>
</dbReference>
<evidence type="ECO:0000256" key="10">
    <source>
        <dbReference type="SAM" id="MobiDB-lite"/>
    </source>
</evidence>
<evidence type="ECO:0000256" key="6">
    <source>
        <dbReference type="ARBA" id="ARBA00022771"/>
    </source>
</evidence>
<dbReference type="GO" id="GO:0008270">
    <property type="term" value="F:zinc ion binding"/>
    <property type="evidence" value="ECO:0007669"/>
    <property type="project" value="UniProtKB-KW"/>
</dbReference>
<dbReference type="Pfam" id="PF11931">
    <property type="entry name" value="SF3a60_Prp9_C"/>
    <property type="match status" value="1"/>
</dbReference>
<dbReference type="InterPro" id="IPR051421">
    <property type="entry name" value="RNA_Proc_DNA_Dmg_Regulator"/>
</dbReference>
<evidence type="ECO:0000256" key="1">
    <source>
        <dbReference type="ARBA" id="ARBA00004123"/>
    </source>
</evidence>
<dbReference type="InterPro" id="IPR025086">
    <property type="entry name" value="SDE2/SF3A3_SAP"/>
</dbReference>
<keyword evidence="8" id="KW-0508">mRNA splicing</keyword>
<evidence type="ECO:0000256" key="2">
    <source>
        <dbReference type="ARBA" id="ARBA00008776"/>
    </source>
</evidence>
<comment type="subcellular location">
    <subcellularLocation>
        <location evidence="1">Nucleus</location>
    </subcellularLocation>
</comment>
<organism evidence="12 13">
    <name type="scientific">Adineta steineri</name>
    <dbReference type="NCBI Taxonomy" id="433720"/>
    <lineage>
        <taxon>Eukaryota</taxon>
        <taxon>Metazoa</taxon>
        <taxon>Spiralia</taxon>
        <taxon>Gnathifera</taxon>
        <taxon>Rotifera</taxon>
        <taxon>Eurotatoria</taxon>
        <taxon>Bdelloidea</taxon>
        <taxon>Adinetida</taxon>
        <taxon>Adinetidae</taxon>
        <taxon>Adineta</taxon>
    </lineage>
</organism>
<dbReference type="PANTHER" id="PTHR12786:SF2">
    <property type="entry name" value="SPLICING FACTOR 3A SUBUNIT 3"/>
    <property type="match status" value="1"/>
</dbReference>
<keyword evidence="5" id="KW-0479">Metal-binding</keyword>
<accession>A0A814QLR9</accession>
<dbReference type="EMBL" id="CAJNOG010000256">
    <property type="protein sequence ID" value="CAF1122025.1"/>
    <property type="molecule type" value="Genomic_DNA"/>
</dbReference>
<comment type="caution">
    <text evidence="12">The sequence shown here is derived from an EMBL/GenBank/DDBJ whole genome shotgun (WGS) entry which is preliminary data.</text>
</comment>
<evidence type="ECO:0000259" key="11">
    <source>
        <dbReference type="PROSITE" id="PS50171"/>
    </source>
</evidence>
<evidence type="ECO:0000256" key="3">
    <source>
        <dbReference type="ARBA" id="ARBA00022553"/>
    </source>
</evidence>
<evidence type="ECO:0000256" key="5">
    <source>
        <dbReference type="ARBA" id="ARBA00022723"/>
    </source>
</evidence>
<reference evidence="12" key="1">
    <citation type="submission" date="2021-02" db="EMBL/GenBank/DDBJ databases">
        <authorList>
            <person name="Nowell W R."/>
        </authorList>
    </citation>
    <scope>NUCLEOTIDE SEQUENCE</scope>
</reference>
<sequence length="571" mass="67090">MYLSRKVVRVDCLRVIIEIEIVSNNKTLIMSIESVLEQQRRYHEERERLMDTMTKEMLRKKATHREQINSEHMVKLLLDRYGETSSRLKETYDDKDGSRKKEIEALSGPNEFTEFYIRLKNIRQYYPKNPSEEIAVPMSMEYEQFMRQLQETEDGEPLALASFTDEEGYGRFLDLHQCYEVYLNVKGLDKLDYITYLQRFDRLYEMSKDRKNAEYRQYLFDHLFPYLLDFLKRCKPLINIEKDLIHIRQDFEAKWEQGIFPGWPKETGGALAKGGAPLDLNGFSSWEELASVGLDRLKSALLALGMKCGGTLEERAKRLFATKDKSFEDLDPSLFMKDINKTKRGNKEAIRHKEIAGMEAQIYRLVDLLSEQRSATLENVRRKQARAGEDNEDDEDVGGGDISDDDSDPEDDGLIYNPKNLPLGWDGKPIPYWLYKLHGLNMYFNCEICGNHTYRGPKAFQRHFAEWRHAHGMRCLGIPNTAHFANIISIEDALSLWNKLKNNKDDERWKPEMEEEFEDSMGNVVNKRTYDDLRKQDDERWKPEMEEEFEDSMGNVVNKRTYDDLRKQGLL</sequence>
<dbReference type="Pfam" id="PF16837">
    <property type="entry name" value="SF3A3"/>
    <property type="match status" value="1"/>
</dbReference>
<dbReference type="GO" id="GO:0000398">
    <property type="term" value="P:mRNA splicing, via spliceosome"/>
    <property type="evidence" value="ECO:0007669"/>
    <property type="project" value="InterPro"/>
</dbReference>
<dbReference type="AlphaFoldDB" id="A0A814QLR9"/>
<evidence type="ECO:0000313" key="13">
    <source>
        <dbReference type="Proteomes" id="UP000663845"/>
    </source>
</evidence>
<name>A0A814QLR9_9BILA</name>
<evidence type="ECO:0000256" key="8">
    <source>
        <dbReference type="ARBA" id="ARBA00023187"/>
    </source>
</evidence>
<protein>
    <recommendedName>
        <fullName evidence="11">Matrin-type domain-containing protein</fullName>
    </recommendedName>
</protein>
<comment type="similarity">
    <text evidence="2">Belongs to the SF3A3 family.</text>
</comment>
<dbReference type="InterPro" id="IPR024598">
    <property type="entry name" value="SF3a60/Prp9_C"/>
</dbReference>
<dbReference type="InterPro" id="IPR000690">
    <property type="entry name" value="Matrin/U1-C_Znf_C2H2"/>
</dbReference>
<keyword evidence="6" id="KW-0863">Zinc-finger</keyword>
<dbReference type="InterPro" id="IPR031774">
    <property type="entry name" value="SF3A3_dom"/>
</dbReference>
<dbReference type="InterPro" id="IPR021966">
    <property type="entry name" value="SF3a60_bindingd"/>
</dbReference>
<keyword evidence="3" id="KW-0597">Phosphoprotein</keyword>
<dbReference type="GO" id="GO:0005681">
    <property type="term" value="C:spliceosomal complex"/>
    <property type="evidence" value="ECO:0007669"/>
    <property type="project" value="InterPro"/>
</dbReference>
<keyword evidence="9" id="KW-0539">Nucleus</keyword>
<dbReference type="Pfam" id="PF12108">
    <property type="entry name" value="SF3a60_bindingd"/>
    <property type="match status" value="1"/>
</dbReference>
<feature type="compositionally biased region" description="Acidic residues" evidence="10">
    <location>
        <begin position="390"/>
        <end position="413"/>
    </location>
</feature>
<keyword evidence="7" id="KW-0862">Zinc</keyword>
<dbReference type="GO" id="GO:0003723">
    <property type="term" value="F:RNA binding"/>
    <property type="evidence" value="ECO:0007669"/>
    <property type="project" value="InterPro"/>
</dbReference>
<evidence type="ECO:0000256" key="4">
    <source>
        <dbReference type="ARBA" id="ARBA00022664"/>
    </source>
</evidence>
<keyword evidence="4" id="KW-0507">mRNA processing</keyword>
<dbReference type="Proteomes" id="UP000663845">
    <property type="component" value="Unassembled WGS sequence"/>
</dbReference>
<dbReference type="PANTHER" id="PTHR12786">
    <property type="entry name" value="SPLICING FACTOR SF3A-RELATED"/>
    <property type="match status" value="1"/>
</dbReference>
<dbReference type="PROSITE" id="PS50171">
    <property type="entry name" value="ZF_MATRIN"/>
    <property type="match status" value="1"/>
</dbReference>